<feature type="non-terminal residue" evidence="2">
    <location>
        <position position="1"/>
    </location>
</feature>
<evidence type="ECO:0000313" key="2">
    <source>
        <dbReference type="EMBL" id="KAH9288636.1"/>
    </source>
</evidence>
<dbReference type="Pfam" id="PF22936">
    <property type="entry name" value="Pol_BBD"/>
    <property type="match status" value="1"/>
</dbReference>
<name>A0AA38BQV0_TAXCH</name>
<accession>A0AA38BQV0</accession>
<dbReference type="Proteomes" id="UP000824469">
    <property type="component" value="Unassembled WGS sequence"/>
</dbReference>
<evidence type="ECO:0000259" key="1">
    <source>
        <dbReference type="Pfam" id="PF22936"/>
    </source>
</evidence>
<organism evidence="2 3">
    <name type="scientific">Taxus chinensis</name>
    <name type="common">Chinese yew</name>
    <name type="synonym">Taxus wallichiana var. chinensis</name>
    <dbReference type="NCBI Taxonomy" id="29808"/>
    <lineage>
        <taxon>Eukaryota</taxon>
        <taxon>Viridiplantae</taxon>
        <taxon>Streptophyta</taxon>
        <taxon>Embryophyta</taxon>
        <taxon>Tracheophyta</taxon>
        <taxon>Spermatophyta</taxon>
        <taxon>Pinopsida</taxon>
        <taxon>Pinidae</taxon>
        <taxon>Conifers II</taxon>
        <taxon>Cupressales</taxon>
        <taxon>Taxaceae</taxon>
        <taxon>Taxus</taxon>
    </lineage>
</organism>
<protein>
    <recommendedName>
        <fullName evidence="1">Retrovirus-related Pol polyprotein from transposon TNT 1-94-like beta-barrel domain-containing protein</fullName>
    </recommendedName>
</protein>
<gene>
    <name evidence="2" type="ORF">KI387_032753</name>
</gene>
<dbReference type="AlphaFoldDB" id="A0AA38BQV0"/>
<keyword evidence="3" id="KW-1185">Reference proteome</keyword>
<reference evidence="2 3" key="1">
    <citation type="journal article" date="2021" name="Nat. Plants">
        <title>The Taxus genome provides insights into paclitaxel biosynthesis.</title>
        <authorList>
            <person name="Xiong X."/>
            <person name="Gou J."/>
            <person name="Liao Q."/>
            <person name="Li Y."/>
            <person name="Zhou Q."/>
            <person name="Bi G."/>
            <person name="Li C."/>
            <person name="Du R."/>
            <person name="Wang X."/>
            <person name="Sun T."/>
            <person name="Guo L."/>
            <person name="Liang H."/>
            <person name="Lu P."/>
            <person name="Wu Y."/>
            <person name="Zhang Z."/>
            <person name="Ro D.K."/>
            <person name="Shang Y."/>
            <person name="Huang S."/>
            <person name="Yan J."/>
        </authorList>
    </citation>
    <scope>NUCLEOTIDE SEQUENCE [LARGE SCALE GENOMIC DNA]</scope>
    <source>
        <strain evidence="2">Ta-2019</strain>
    </source>
</reference>
<dbReference type="EMBL" id="JAHRHJ020003813">
    <property type="protein sequence ID" value="KAH9288636.1"/>
    <property type="molecule type" value="Genomic_DNA"/>
</dbReference>
<dbReference type="InterPro" id="IPR054722">
    <property type="entry name" value="PolX-like_BBD"/>
</dbReference>
<comment type="caution">
    <text evidence="2">The sequence shown here is derived from an EMBL/GenBank/DDBJ whole genome shotgun (WGS) entry which is preliminary data.</text>
</comment>
<feature type="non-terminal residue" evidence="2">
    <location>
        <position position="105"/>
    </location>
</feature>
<proteinExistence type="predicted"/>
<sequence>QGIGNISLPLGSRKCKLSDVLYVPGLTKNLLSASQLLDHNLKIDFDSQSDKKMCLIRDKSRGSKIIAKASNVGRMFQLDFIHKNDQALVAKNSTSAQLWHRRFGH</sequence>
<evidence type="ECO:0000313" key="3">
    <source>
        <dbReference type="Proteomes" id="UP000824469"/>
    </source>
</evidence>
<feature type="domain" description="Retrovirus-related Pol polyprotein from transposon TNT 1-94-like beta-barrel" evidence="1">
    <location>
        <begin position="2"/>
        <end position="40"/>
    </location>
</feature>